<dbReference type="InterPro" id="IPR001173">
    <property type="entry name" value="Glyco_trans_2-like"/>
</dbReference>
<feature type="domain" description="Glycosyltransferase 2-like" evidence="1">
    <location>
        <begin position="81"/>
        <end position="188"/>
    </location>
</feature>
<reference evidence="2 3" key="1">
    <citation type="submission" date="2020-04" db="EMBL/GenBank/DDBJ databases">
        <title>Advantages and limits of metagenomic assembly and binning of a giant virus.</title>
        <authorList>
            <person name="Schulz F."/>
            <person name="Andreani J."/>
            <person name="Francis R."/>
            <person name="Boudjemaa H."/>
            <person name="Bou Khalil J.Y."/>
            <person name="Lee J."/>
            <person name="La Scola B."/>
            <person name="Woyke T."/>
        </authorList>
    </citation>
    <scope>NUCLEOTIDE SEQUENCE [LARGE SCALE GENOMIC DNA]</scope>
    <source>
        <strain evidence="2 3">FV1/VV64</strain>
    </source>
</reference>
<evidence type="ECO:0000313" key="3">
    <source>
        <dbReference type="Proteomes" id="UP001162001"/>
    </source>
</evidence>
<evidence type="ECO:0000313" key="2">
    <source>
        <dbReference type="EMBL" id="QKF94410.1"/>
    </source>
</evidence>
<dbReference type="Gene3D" id="3.90.550.10">
    <property type="entry name" value="Spore Coat Polysaccharide Biosynthesis Protein SpsA, Chain A"/>
    <property type="match status" value="1"/>
</dbReference>
<sequence length="353" mass="42328">MDYKKYEYKYYKYKSKYTQLKQNKLNNRQYGGNISEELYKKYMIDNEKSIKHTKSIVDNLDKNYMNHITINSKLLDNNTISIIMTTYNRPKQTYHTLDTISRSSYKNVQIVIVDDSEQPSLDIETLKRYNMHIDYVTIKNKFWINPCINYNIGFKIAKGTKIIIQNSEVCHVGDIVTYVNDNLKQNQYLVFNVLALLNESYNNNLYISKDINLYVNELINKNEIQWYQHPKYRNKNYHFLTAINKLDLDKLNGFDYDFSMGYAYDDDELIYRVTNVLKLDIINVDSNETKLYGIHQWHSRNYVSNLREPLIGINKILHDKKIKYYKSTNNYVMMYGYDTIKYIEILRNIFGMR</sequence>
<evidence type="ECO:0000259" key="1">
    <source>
        <dbReference type="Pfam" id="PF00535"/>
    </source>
</evidence>
<dbReference type="Pfam" id="PF00535">
    <property type="entry name" value="Glycos_transf_2"/>
    <property type="match status" value="1"/>
</dbReference>
<proteinExistence type="predicted"/>
<organism evidence="2 3">
    <name type="scientific">Fadolivirus FV1/VV64</name>
    <dbReference type="NCBI Taxonomy" id="3070911"/>
    <lineage>
        <taxon>Viruses</taxon>
        <taxon>Varidnaviria</taxon>
        <taxon>Bamfordvirae</taxon>
        <taxon>Nucleocytoviricota</taxon>
        <taxon>Megaviricetes</taxon>
        <taxon>Imitervirales</taxon>
        <taxon>Mimiviridae</taxon>
        <taxon>Klosneuvirinae</taxon>
        <taxon>Fadolivirus</taxon>
        <taxon>Fadolivirus algeromassiliense</taxon>
    </lineage>
</organism>
<dbReference type="InterPro" id="IPR029044">
    <property type="entry name" value="Nucleotide-diphossugar_trans"/>
</dbReference>
<accession>A0A7D3UTL7</accession>
<dbReference type="SUPFAM" id="SSF53448">
    <property type="entry name" value="Nucleotide-diphospho-sugar transferases"/>
    <property type="match status" value="1"/>
</dbReference>
<gene>
    <name evidence="2" type="ORF">Fadolivirus_1_952</name>
</gene>
<dbReference type="CDD" id="cd00761">
    <property type="entry name" value="Glyco_tranf_GTA_type"/>
    <property type="match status" value="1"/>
</dbReference>
<protein>
    <submittedName>
        <fullName evidence="2">Glycosyltransferase family 2</fullName>
    </submittedName>
</protein>
<name>A0A7D3UTL7_9VIRU</name>
<dbReference type="EMBL" id="MT418680">
    <property type="protein sequence ID" value="QKF94410.1"/>
    <property type="molecule type" value="Genomic_DNA"/>
</dbReference>
<keyword evidence="3" id="KW-1185">Reference proteome</keyword>
<dbReference type="Proteomes" id="UP001162001">
    <property type="component" value="Segment"/>
</dbReference>